<comment type="caution">
    <text evidence="2">The sequence shown here is derived from an EMBL/GenBank/DDBJ whole genome shotgun (WGS) entry which is preliminary data.</text>
</comment>
<dbReference type="InterPro" id="IPR055172">
    <property type="entry name" value="HTH_RsaL-like"/>
</dbReference>
<evidence type="ECO:0000313" key="2">
    <source>
        <dbReference type="EMBL" id="MDC7718285.1"/>
    </source>
</evidence>
<evidence type="ECO:0000313" key="3">
    <source>
        <dbReference type="Proteomes" id="UP001219956"/>
    </source>
</evidence>
<dbReference type="InterPro" id="IPR010982">
    <property type="entry name" value="Lambda_DNA-bd_dom_sf"/>
</dbReference>
<reference evidence="2 3" key="1">
    <citation type="submission" date="2023-01" db="EMBL/GenBank/DDBJ databases">
        <title>Novel species of the genus Vogesella isolated from rivers.</title>
        <authorList>
            <person name="Lu H."/>
        </authorList>
    </citation>
    <scope>NUCLEOTIDE SEQUENCE [LARGE SCALE GENOMIC DNA]</scope>
    <source>
        <strain evidence="2 3">DC21W</strain>
    </source>
</reference>
<dbReference type="InterPro" id="IPR001387">
    <property type="entry name" value="Cro/C1-type_HTH"/>
</dbReference>
<dbReference type="Proteomes" id="UP001219956">
    <property type="component" value="Unassembled WGS sequence"/>
</dbReference>
<dbReference type="EMBL" id="JAQQLF010000017">
    <property type="protein sequence ID" value="MDC7718285.1"/>
    <property type="molecule type" value="Genomic_DNA"/>
</dbReference>
<dbReference type="Pfam" id="PF22495">
    <property type="entry name" value="HTH_92"/>
    <property type="match status" value="1"/>
</dbReference>
<feature type="domain" description="RsaL-like HTH" evidence="1">
    <location>
        <begin position="11"/>
        <end position="55"/>
    </location>
</feature>
<organism evidence="2 3">
    <name type="scientific">Vogesella aquatica</name>
    <dbReference type="NCBI Taxonomy" id="2984206"/>
    <lineage>
        <taxon>Bacteria</taxon>
        <taxon>Pseudomonadati</taxon>
        <taxon>Pseudomonadota</taxon>
        <taxon>Betaproteobacteria</taxon>
        <taxon>Neisseriales</taxon>
        <taxon>Chromobacteriaceae</taxon>
        <taxon>Vogesella</taxon>
    </lineage>
</organism>
<proteinExistence type="predicted"/>
<accession>A0ABT5J0C8</accession>
<gene>
    <name evidence="2" type="ORF">PQU95_13795</name>
</gene>
<name>A0ABT5J0C8_9NEIS</name>
<sequence>MKLFDKIANPREIRRKLGLNQQEFWSRIGVTQSGGSRYESGRNMPKPVRELLRLVHVEQIDLTKVRREDFEIVEYLKETHPDLYKSLRKAVRARLDAQTEGSADTAEA</sequence>
<dbReference type="RefSeq" id="WP_272752543.1">
    <property type="nucleotide sequence ID" value="NZ_JAQQLF010000017.1"/>
</dbReference>
<dbReference type="SUPFAM" id="SSF47413">
    <property type="entry name" value="lambda repressor-like DNA-binding domains"/>
    <property type="match status" value="1"/>
</dbReference>
<keyword evidence="3" id="KW-1185">Reference proteome</keyword>
<protein>
    <submittedName>
        <fullName evidence="2">Transcriptional regulator</fullName>
    </submittedName>
</protein>
<evidence type="ECO:0000259" key="1">
    <source>
        <dbReference type="Pfam" id="PF22495"/>
    </source>
</evidence>
<dbReference type="CDD" id="cd00093">
    <property type="entry name" value="HTH_XRE"/>
    <property type="match status" value="1"/>
</dbReference>
<dbReference type="Gene3D" id="1.10.260.40">
    <property type="entry name" value="lambda repressor-like DNA-binding domains"/>
    <property type="match status" value="1"/>
</dbReference>